<dbReference type="Gene3D" id="1.10.10.60">
    <property type="entry name" value="Homeodomain-like"/>
    <property type="match status" value="1"/>
</dbReference>
<evidence type="ECO:0000313" key="5">
    <source>
        <dbReference type="EMBL" id="AYJ85096.1"/>
    </source>
</evidence>
<dbReference type="AlphaFoldDB" id="A0A494TGX0"/>
<dbReference type="InterPro" id="IPR009057">
    <property type="entry name" value="Homeodomain-like_sf"/>
</dbReference>
<dbReference type="PROSITE" id="PS01124">
    <property type="entry name" value="HTH_ARAC_FAMILY_2"/>
    <property type="match status" value="1"/>
</dbReference>
<dbReference type="Proteomes" id="UP000276254">
    <property type="component" value="Plasmid unnamed1"/>
</dbReference>
<evidence type="ECO:0000256" key="3">
    <source>
        <dbReference type="ARBA" id="ARBA00023163"/>
    </source>
</evidence>
<dbReference type="PANTHER" id="PTHR47894:SF1">
    <property type="entry name" value="HTH-TYPE TRANSCRIPTIONAL REGULATOR VQSM"/>
    <property type="match status" value="1"/>
</dbReference>
<keyword evidence="2" id="KW-0238">DNA-binding</keyword>
<reference evidence="5 6" key="1">
    <citation type="submission" date="2018-09" db="EMBL/GenBank/DDBJ databases">
        <title>Sphingomonas peninsula sp. nov., isolated from fildes peninsula, Antarctic soil.</title>
        <authorList>
            <person name="Yingchao G."/>
        </authorList>
    </citation>
    <scope>NUCLEOTIDE SEQUENCE [LARGE SCALE GENOMIC DNA]</scope>
    <source>
        <strain evidence="5 6">YZ-8</strain>
        <plasmid evidence="5 6">unnamed1</plasmid>
    </source>
</reference>
<dbReference type="KEGG" id="spha:D3Y57_03410"/>
<dbReference type="SMART" id="SM00342">
    <property type="entry name" value="HTH_ARAC"/>
    <property type="match status" value="1"/>
</dbReference>
<dbReference type="InterPro" id="IPR032687">
    <property type="entry name" value="AraC-type_N"/>
</dbReference>
<proteinExistence type="predicted"/>
<evidence type="ECO:0000259" key="4">
    <source>
        <dbReference type="PROSITE" id="PS01124"/>
    </source>
</evidence>
<gene>
    <name evidence="5" type="ORF">D3Y57_03410</name>
</gene>
<feature type="domain" description="HTH araC/xylS-type" evidence="4">
    <location>
        <begin position="264"/>
        <end position="363"/>
    </location>
</feature>
<evidence type="ECO:0000313" key="6">
    <source>
        <dbReference type="Proteomes" id="UP000276254"/>
    </source>
</evidence>
<dbReference type="PRINTS" id="PR00032">
    <property type="entry name" value="HTHARAC"/>
</dbReference>
<dbReference type="GO" id="GO:0000976">
    <property type="term" value="F:transcription cis-regulatory region binding"/>
    <property type="evidence" value="ECO:0007669"/>
    <property type="project" value="TreeGrafter"/>
</dbReference>
<organism evidence="5 6">
    <name type="scientific">Sphingomonas paeninsulae</name>
    <dbReference type="NCBI Taxonomy" id="2319844"/>
    <lineage>
        <taxon>Bacteria</taxon>
        <taxon>Pseudomonadati</taxon>
        <taxon>Pseudomonadota</taxon>
        <taxon>Alphaproteobacteria</taxon>
        <taxon>Sphingomonadales</taxon>
        <taxon>Sphingomonadaceae</taxon>
        <taxon>Sphingomonas</taxon>
    </lineage>
</organism>
<keyword evidence="3" id="KW-0804">Transcription</keyword>
<dbReference type="SUPFAM" id="SSF46689">
    <property type="entry name" value="Homeodomain-like"/>
    <property type="match status" value="1"/>
</dbReference>
<dbReference type="PANTHER" id="PTHR47894">
    <property type="entry name" value="HTH-TYPE TRANSCRIPTIONAL REGULATOR GADX"/>
    <property type="match status" value="1"/>
</dbReference>
<keyword evidence="6" id="KW-1185">Reference proteome</keyword>
<accession>A0A494TGX0</accession>
<dbReference type="InterPro" id="IPR018060">
    <property type="entry name" value="HTH_AraC"/>
</dbReference>
<dbReference type="GO" id="GO:0005829">
    <property type="term" value="C:cytosol"/>
    <property type="evidence" value="ECO:0007669"/>
    <property type="project" value="TreeGrafter"/>
</dbReference>
<keyword evidence="5" id="KW-0614">Plasmid</keyword>
<protein>
    <submittedName>
        <fullName evidence="5">AraC family transcriptional regulator</fullName>
    </submittedName>
</protein>
<geneLocation type="plasmid" evidence="5">
    <name>unnamed1</name>
</geneLocation>
<evidence type="ECO:0000256" key="1">
    <source>
        <dbReference type="ARBA" id="ARBA00023015"/>
    </source>
</evidence>
<dbReference type="Pfam" id="PF12625">
    <property type="entry name" value="Arabinose_bd"/>
    <property type="match status" value="1"/>
</dbReference>
<dbReference type="Pfam" id="PF12833">
    <property type="entry name" value="HTH_18"/>
    <property type="match status" value="1"/>
</dbReference>
<dbReference type="InterPro" id="IPR020449">
    <property type="entry name" value="Tscrpt_reg_AraC-type_HTH"/>
</dbReference>
<dbReference type="OrthoDB" id="9805730at2"/>
<sequence length="366" mass="40966">MRPHVVRRGAIIYNATCHLPRTGQYPRWKLTETGANLATIDRYQFRVCTNGARRRGADVDRLLRDAGIDPGDLDVPGWRGDVTAMARLVQNIRLTLDDEFMGYTEHPMPVGAFAFACQVALDAPDVATGLRRAARFYNLATRDIVTGIGEGARFIIIVHFTDPALDATHYFREFWLLTWHRLACWLAGETVPMLDASFDYGRPRAYFEEFKYMFPCPHRFEASQLAIELDSHAVGVPIRRTEAELVQMLARAPLDIMTIPASDAGLARRVRLLLNAEPALDVDAVAARLGLGPDALRRRLRGEGMGLSAIRENVRRDAAMRHLSRSGQSVETVAAALGYAEPRSFTRAFRHWTGMSPSEFRRGKGS</sequence>
<keyword evidence="1" id="KW-0805">Transcription regulation</keyword>
<dbReference type="GO" id="GO:0003700">
    <property type="term" value="F:DNA-binding transcription factor activity"/>
    <property type="evidence" value="ECO:0007669"/>
    <property type="project" value="InterPro"/>
</dbReference>
<evidence type="ECO:0000256" key="2">
    <source>
        <dbReference type="ARBA" id="ARBA00023125"/>
    </source>
</evidence>
<name>A0A494TGX0_SPHPE</name>
<dbReference type="EMBL" id="CP032828">
    <property type="protein sequence ID" value="AYJ85096.1"/>
    <property type="molecule type" value="Genomic_DNA"/>
</dbReference>